<feature type="transmembrane region" description="Helical" evidence="6">
    <location>
        <begin position="189"/>
        <end position="209"/>
    </location>
</feature>
<dbReference type="InterPro" id="IPR000620">
    <property type="entry name" value="EamA_dom"/>
</dbReference>
<feature type="domain" description="EamA" evidence="7">
    <location>
        <begin position="160"/>
        <end position="289"/>
    </location>
</feature>
<feature type="transmembrane region" description="Helical" evidence="6">
    <location>
        <begin position="80"/>
        <end position="100"/>
    </location>
</feature>
<reference evidence="8 9" key="1">
    <citation type="submission" date="2018-03" db="EMBL/GenBank/DDBJ databases">
        <authorList>
            <person name="Zhou J."/>
            <person name="Li X."/>
            <person name="Xue M."/>
            <person name="Yin J."/>
        </authorList>
    </citation>
    <scope>NUCLEOTIDE SEQUENCE [LARGE SCALE GENOMIC DNA]</scope>
    <source>
        <strain evidence="8 9">SYSU ZJ2214</strain>
    </source>
</reference>
<name>A0ABX5J060_9GAMM</name>
<feature type="transmembrane region" description="Helical" evidence="6">
    <location>
        <begin position="276"/>
        <end position="294"/>
    </location>
</feature>
<evidence type="ECO:0000256" key="2">
    <source>
        <dbReference type="ARBA" id="ARBA00007362"/>
    </source>
</evidence>
<comment type="subcellular location">
    <subcellularLocation>
        <location evidence="1">Membrane</location>
        <topology evidence="1">Multi-pass membrane protein</topology>
    </subcellularLocation>
</comment>
<keyword evidence="5 6" id="KW-0472">Membrane</keyword>
<protein>
    <submittedName>
        <fullName evidence="8">EamA family transporter</fullName>
    </submittedName>
</protein>
<evidence type="ECO:0000256" key="1">
    <source>
        <dbReference type="ARBA" id="ARBA00004141"/>
    </source>
</evidence>
<feature type="transmembrane region" description="Helical" evidence="6">
    <location>
        <begin position="249"/>
        <end position="270"/>
    </location>
</feature>
<keyword evidence="4 6" id="KW-1133">Transmembrane helix</keyword>
<dbReference type="Pfam" id="PF00892">
    <property type="entry name" value="EamA"/>
    <property type="match status" value="2"/>
</dbReference>
<comment type="caution">
    <text evidence="8">The sequence shown here is derived from an EMBL/GenBank/DDBJ whole genome shotgun (WGS) entry which is preliminary data.</text>
</comment>
<dbReference type="Proteomes" id="UP000241895">
    <property type="component" value="Unassembled WGS sequence"/>
</dbReference>
<evidence type="ECO:0000256" key="4">
    <source>
        <dbReference type="ARBA" id="ARBA00022989"/>
    </source>
</evidence>
<evidence type="ECO:0000256" key="3">
    <source>
        <dbReference type="ARBA" id="ARBA00022692"/>
    </source>
</evidence>
<evidence type="ECO:0000313" key="9">
    <source>
        <dbReference type="Proteomes" id="UP000241895"/>
    </source>
</evidence>
<feature type="transmembrane region" description="Helical" evidence="6">
    <location>
        <begin position="20"/>
        <end position="41"/>
    </location>
</feature>
<feature type="transmembrane region" description="Helical" evidence="6">
    <location>
        <begin position="157"/>
        <end position="177"/>
    </location>
</feature>
<feature type="transmembrane region" description="Helical" evidence="6">
    <location>
        <begin position="106"/>
        <end position="125"/>
    </location>
</feature>
<dbReference type="SUPFAM" id="SSF103481">
    <property type="entry name" value="Multidrug resistance efflux transporter EmrE"/>
    <property type="match status" value="2"/>
</dbReference>
<dbReference type="RefSeq" id="WP_108131332.1">
    <property type="nucleotide sequence ID" value="NZ_PXNS01000001.1"/>
</dbReference>
<feature type="transmembrane region" description="Helical" evidence="6">
    <location>
        <begin position="134"/>
        <end position="151"/>
    </location>
</feature>
<sequence length="330" mass="34426">MPSRHRPLNPTHRPDLGKGWACGALGMAIFSGSLPATRVAVRAFDPLFLTFSRASLAGLVAVVLLACLKGRRPRTDELASLGLVAACVVVGFPLLTAMALEHVSAAHSLVYIGLLPMATALFGVLRTGDRPRPAFWACSLSGAALVAGFALGQPGSASLTGDLLMLAAVTVCGLGYAEGARLSRRLQGWRVICWALTLTLPLMLPLAVASQPPTLQGIGSAAWWSLGYVSLFSMLIGFIFWYRGLALGGVAAVGQLQLLQPFLGLGLAAWLLNESISVAMLATCAAVVVCVAGAKRFATPAPVPSIPTCQSDEAGINGAAAQRKRRWASR</sequence>
<dbReference type="InterPro" id="IPR037185">
    <property type="entry name" value="EmrE-like"/>
</dbReference>
<keyword evidence="3 6" id="KW-0812">Transmembrane</keyword>
<comment type="similarity">
    <text evidence="2">Belongs to the EamA transporter family.</text>
</comment>
<gene>
    <name evidence="8" type="ORF">C6W88_02250</name>
</gene>
<accession>A0ABX5J060</accession>
<evidence type="ECO:0000259" key="7">
    <source>
        <dbReference type="Pfam" id="PF00892"/>
    </source>
</evidence>
<dbReference type="InterPro" id="IPR050638">
    <property type="entry name" value="AA-Vitamin_Transporters"/>
</dbReference>
<organism evidence="8 9">
    <name type="scientific">Halomonas litopenaei</name>
    <dbReference type="NCBI Taxonomy" id="2109328"/>
    <lineage>
        <taxon>Bacteria</taxon>
        <taxon>Pseudomonadati</taxon>
        <taxon>Pseudomonadota</taxon>
        <taxon>Gammaproteobacteria</taxon>
        <taxon>Oceanospirillales</taxon>
        <taxon>Halomonadaceae</taxon>
        <taxon>Halomonas</taxon>
    </lineage>
</organism>
<evidence type="ECO:0000256" key="6">
    <source>
        <dbReference type="SAM" id="Phobius"/>
    </source>
</evidence>
<keyword evidence="9" id="KW-1185">Reference proteome</keyword>
<evidence type="ECO:0000256" key="5">
    <source>
        <dbReference type="ARBA" id="ARBA00023136"/>
    </source>
</evidence>
<feature type="domain" description="EamA" evidence="7">
    <location>
        <begin position="21"/>
        <end position="140"/>
    </location>
</feature>
<dbReference type="PANTHER" id="PTHR32322:SF2">
    <property type="entry name" value="EAMA DOMAIN-CONTAINING PROTEIN"/>
    <property type="match status" value="1"/>
</dbReference>
<dbReference type="PANTHER" id="PTHR32322">
    <property type="entry name" value="INNER MEMBRANE TRANSPORTER"/>
    <property type="match status" value="1"/>
</dbReference>
<evidence type="ECO:0000313" key="8">
    <source>
        <dbReference type="EMBL" id="PTL96228.1"/>
    </source>
</evidence>
<dbReference type="EMBL" id="PXNS01000001">
    <property type="protein sequence ID" value="PTL96228.1"/>
    <property type="molecule type" value="Genomic_DNA"/>
</dbReference>
<proteinExistence type="inferred from homology"/>
<feature type="transmembrane region" description="Helical" evidence="6">
    <location>
        <begin position="47"/>
        <end position="68"/>
    </location>
</feature>
<feature type="transmembrane region" description="Helical" evidence="6">
    <location>
        <begin position="221"/>
        <end position="242"/>
    </location>
</feature>